<dbReference type="AlphaFoldDB" id="A0A381WT55"/>
<dbReference type="InterPro" id="IPR000600">
    <property type="entry name" value="ROK"/>
</dbReference>
<dbReference type="Pfam" id="PF00480">
    <property type="entry name" value="ROK"/>
    <property type="match status" value="1"/>
</dbReference>
<dbReference type="PROSITE" id="PS01125">
    <property type="entry name" value="ROK"/>
    <property type="match status" value="1"/>
</dbReference>
<reference evidence="1" key="1">
    <citation type="submission" date="2018-05" db="EMBL/GenBank/DDBJ databases">
        <authorList>
            <person name="Lanie J.A."/>
            <person name="Ng W.-L."/>
            <person name="Kazmierczak K.M."/>
            <person name="Andrzejewski T.M."/>
            <person name="Davidsen T.M."/>
            <person name="Wayne K.J."/>
            <person name="Tettelin H."/>
            <person name="Glass J.I."/>
            <person name="Rusch D."/>
            <person name="Podicherti R."/>
            <person name="Tsui H.-C.T."/>
            <person name="Winkler M.E."/>
        </authorList>
    </citation>
    <scope>NUCLEOTIDE SEQUENCE</scope>
</reference>
<evidence type="ECO:0000313" key="1">
    <source>
        <dbReference type="EMBL" id="SVA55689.1"/>
    </source>
</evidence>
<organism evidence="1">
    <name type="scientific">marine metagenome</name>
    <dbReference type="NCBI Taxonomy" id="408172"/>
    <lineage>
        <taxon>unclassified sequences</taxon>
        <taxon>metagenomes</taxon>
        <taxon>ecological metagenomes</taxon>
    </lineage>
</organism>
<name>A0A381WT55_9ZZZZ</name>
<dbReference type="Gene3D" id="3.30.420.40">
    <property type="match status" value="2"/>
</dbReference>
<dbReference type="PANTHER" id="PTHR18964:SF149">
    <property type="entry name" value="BIFUNCTIONAL UDP-N-ACETYLGLUCOSAMINE 2-EPIMERASE_N-ACETYLMANNOSAMINE KINASE"/>
    <property type="match status" value="1"/>
</dbReference>
<dbReference type="SUPFAM" id="SSF53067">
    <property type="entry name" value="Actin-like ATPase domain"/>
    <property type="match status" value="1"/>
</dbReference>
<sequence>MIVAVDIGGTQMRVAILDSHLNVLTRESVPTGLDSSPDDSCRLMIQMIDVNSKQIGRESILGVGISAPSVDKRIGSLIKPPNLPNWDGYSISKFVKCQLGLPVVIGNDASLAALGEHRLGAGNGVENMLYYTLSTGIGGGIIIDGRLYEGKKGFAGELGHITVEPEGRICNCGNRGCLELYASGPSIVRGVTEARKNGRATSLSCDVPVSTAAVFKASSAGGGLCSEV</sequence>
<dbReference type="InterPro" id="IPR043129">
    <property type="entry name" value="ATPase_NBD"/>
</dbReference>
<feature type="non-terminal residue" evidence="1">
    <location>
        <position position="228"/>
    </location>
</feature>
<proteinExistence type="predicted"/>
<accession>A0A381WT55</accession>
<dbReference type="EMBL" id="UINC01012803">
    <property type="protein sequence ID" value="SVA55689.1"/>
    <property type="molecule type" value="Genomic_DNA"/>
</dbReference>
<protein>
    <recommendedName>
        <fullName evidence="2">ROK family protein</fullName>
    </recommendedName>
</protein>
<dbReference type="PANTHER" id="PTHR18964">
    <property type="entry name" value="ROK (REPRESSOR, ORF, KINASE) FAMILY"/>
    <property type="match status" value="1"/>
</dbReference>
<gene>
    <name evidence="1" type="ORF">METZ01_LOCUS108543</name>
</gene>
<evidence type="ECO:0008006" key="2">
    <source>
        <dbReference type="Google" id="ProtNLM"/>
    </source>
</evidence>
<dbReference type="InterPro" id="IPR049874">
    <property type="entry name" value="ROK_cs"/>
</dbReference>